<dbReference type="Gene3D" id="1.25.40.20">
    <property type="entry name" value="Ankyrin repeat-containing domain"/>
    <property type="match status" value="1"/>
</dbReference>
<reference evidence="2 3" key="1">
    <citation type="submission" date="2024-04" db="EMBL/GenBank/DDBJ databases">
        <title>Tritrichomonas musculus Genome.</title>
        <authorList>
            <person name="Alves-Ferreira E."/>
            <person name="Grigg M."/>
            <person name="Lorenzi H."/>
            <person name="Galac M."/>
        </authorList>
    </citation>
    <scope>NUCLEOTIDE SEQUENCE [LARGE SCALE GENOMIC DNA]</scope>
    <source>
        <strain evidence="2 3">EAF2021</strain>
    </source>
</reference>
<dbReference type="SUPFAM" id="SSF48403">
    <property type="entry name" value="Ankyrin repeat"/>
    <property type="match status" value="1"/>
</dbReference>
<proteinExistence type="predicted"/>
<organism evidence="2 3">
    <name type="scientific">Tritrichomonas musculus</name>
    <dbReference type="NCBI Taxonomy" id="1915356"/>
    <lineage>
        <taxon>Eukaryota</taxon>
        <taxon>Metamonada</taxon>
        <taxon>Parabasalia</taxon>
        <taxon>Tritrichomonadida</taxon>
        <taxon>Tritrichomonadidae</taxon>
        <taxon>Tritrichomonas</taxon>
    </lineage>
</organism>
<sequence>MHFNGIFNIFFSYCSILFSACESNNFDLIKYALSFEGMADSTNQYDETSVFVALKSCNIELAKFLISTGKFDIKKRNSLGIIMV</sequence>
<dbReference type="EMBL" id="JAPFFF010000044">
    <property type="protein sequence ID" value="KAK8840752.1"/>
    <property type="molecule type" value="Genomic_DNA"/>
</dbReference>
<protein>
    <recommendedName>
        <fullName evidence="4">Ankyrin repeat protein</fullName>
    </recommendedName>
</protein>
<dbReference type="Proteomes" id="UP001470230">
    <property type="component" value="Unassembled WGS sequence"/>
</dbReference>
<name>A0ABR2H5A5_9EUKA</name>
<evidence type="ECO:0008006" key="4">
    <source>
        <dbReference type="Google" id="ProtNLM"/>
    </source>
</evidence>
<comment type="caution">
    <text evidence="2">The sequence shown here is derived from an EMBL/GenBank/DDBJ whole genome shotgun (WGS) entry which is preliminary data.</text>
</comment>
<keyword evidence="3" id="KW-1185">Reference proteome</keyword>
<keyword evidence="1" id="KW-0732">Signal</keyword>
<gene>
    <name evidence="2" type="ORF">M9Y10_030530</name>
</gene>
<evidence type="ECO:0000313" key="2">
    <source>
        <dbReference type="EMBL" id="KAK8840752.1"/>
    </source>
</evidence>
<feature type="chain" id="PRO_5046660743" description="Ankyrin repeat protein" evidence="1">
    <location>
        <begin position="24"/>
        <end position="84"/>
    </location>
</feature>
<accession>A0ABR2H5A5</accession>
<evidence type="ECO:0000313" key="3">
    <source>
        <dbReference type="Proteomes" id="UP001470230"/>
    </source>
</evidence>
<dbReference type="InterPro" id="IPR002110">
    <property type="entry name" value="Ankyrin_rpt"/>
</dbReference>
<feature type="signal peptide" evidence="1">
    <location>
        <begin position="1"/>
        <end position="23"/>
    </location>
</feature>
<evidence type="ECO:0000256" key="1">
    <source>
        <dbReference type="SAM" id="SignalP"/>
    </source>
</evidence>
<dbReference type="Pfam" id="PF12796">
    <property type="entry name" value="Ank_2"/>
    <property type="match status" value="1"/>
</dbReference>
<dbReference type="InterPro" id="IPR036770">
    <property type="entry name" value="Ankyrin_rpt-contain_sf"/>
</dbReference>